<evidence type="ECO:0000313" key="1">
    <source>
        <dbReference type="EMBL" id="MTF38820.1"/>
    </source>
</evidence>
<dbReference type="AlphaFoldDB" id="A0A844GS72"/>
<comment type="caution">
    <text evidence="1">The sequence shown here is derived from an EMBL/GenBank/DDBJ whole genome shotgun (WGS) entry which is preliminary data.</text>
</comment>
<dbReference type="PANTHER" id="PTHR43861">
    <property type="entry name" value="TRANS-ACONITATE 2-METHYLTRANSFERASE-RELATED"/>
    <property type="match status" value="1"/>
</dbReference>
<dbReference type="Pfam" id="PF13489">
    <property type="entry name" value="Methyltransf_23"/>
    <property type="match status" value="1"/>
</dbReference>
<sequence length="337" mass="39615">MTQSICPICEGEMNFHFSVPCDYRKPSEKKEYKVFWCSACDYGHIWDRPLWNEIKESYQIDNYYTHQTQNEQKNKKLRQNSLEEKLRIYIAWRFDFGEHLKLKEISSYLRQKKVENTPKEGSVEKLSICEIGCGSGKNLKKFASLDFDIFGVEPDEEARKVALSITDSIFSGTAEELPTIITQRKYDCVLMSHSLEHTLDINKTIRNIKSVLCDYGLLIIEIPNSKCLGFQKLKGEWPWSDIPRHLNFFTPQSLKLLLERYNFHVESTNYVGFCRHFFPTWLDIEKEIHSAFASNNIDEWKTPNYKLRSWILLLQTLLSSNETKYDSVRMIAINNQS</sequence>
<dbReference type="GO" id="GO:0008168">
    <property type="term" value="F:methyltransferase activity"/>
    <property type="evidence" value="ECO:0007669"/>
    <property type="project" value="UniProtKB-KW"/>
</dbReference>
<keyword evidence="1" id="KW-0808">Transferase</keyword>
<gene>
    <name evidence="1" type="ORF">GGC33_07745</name>
</gene>
<dbReference type="CDD" id="cd02440">
    <property type="entry name" value="AdoMet_MTases"/>
    <property type="match status" value="1"/>
</dbReference>
<dbReference type="GO" id="GO:0032259">
    <property type="term" value="P:methylation"/>
    <property type="evidence" value="ECO:0007669"/>
    <property type="project" value="UniProtKB-KW"/>
</dbReference>
<dbReference type="Gene3D" id="3.40.50.150">
    <property type="entry name" value="Vaccinia Virus protein VP39"/>
    <property type="match status" value="1"/>
</dbReference>
<keyword evidence="1" id="KW-0489">Methyltransferase</keyword>
<dbReference type="EMBL" id="WMIA01000007">
    <property type="protein sequence ID" value="MTF38820.1"/>
    <property type="molecule type" value="Genomic_DNA"/>
</dbReference>
<organism evidence="1 2">
    <name type="scientific">Cyanobacterium aponinum 0216</name>
    <dbReference type="NCBI Taxonomy" id="2676140"/>
    <lineage>
        <taxon>Bacteria</taxon>
        <taxon>Bacillati</taxon>
        <taxon>Cyanobacteriota</taxon>
        <taxon>Cyanophyceae</taxon>
        <taxon>Oscillatoriophycideae</taxon>
        <taxon>Chroococcales</taxon>
        <taxon>Geminocystaceae</taxon>
        <taxon>Cyanobacterium</taxon>
    </lineage>
</organism>
<reference evidence="1 2" key="1">
    <citation type="submission" date="2019-11" db="EMBL/GenBank/DDBJ databases">
        <title>Isolation of a new High Light Tolerant Cyanobacteria.</title>
        <authorList>
            <person name="Dobson Z."/>
            <person name="Vaughn N."/>
            <person name="Vaughn M."/>
            <person name="Fromme P."/>
            <person name="Mazor Y."/>
        </authorList>
    </citation>
    <scope>NUCLEOTIDE SEQUENCE [LARGE SCALE GENOMIC DNA]</scope>
    <source>
        <strain evidence="1 2">0216</strain>
    </source>
</reference>
<dbReference type="RefSeq" id="WP_155083663.1">
    <property type="nucleotide sequence ID" value="NZ_WMIA01000007.1"/>
</dbReference>
<dbReference type="PANTHER" id="PTHR43861:SF6">
    <property type="entry name" value="METHYLTRANSFERASE TYPE 11"/>
    <property type="match status" value="1"/>
</dbReference>
<evidence type="ECO:0000313" key="2">
    <source>
        <dbReference type="Proteomes" id="UP000437131"/>
    </source>
</evidence>
<dbReference type="SUPFAM" id="SSF53335">
    <property type="entry name" value="S-adenosyl-L-methionine-dependent methyltransferases"/>
    <property type="match status" value="1"/>
</dbReference>
<dbReference type="Proteomes" id="UP000437131">
    <property type="component" value="Unassembled WGS sequence"/>
</dbReference>
<accession>A0A844GS72</accession>
<dbReference type="InterPro" id="IPR029063">
    <property type="entry name" value="SAM-dependent_MTases_sf"/>
</dbReference>
<protein>
    <submittedName>
        <fullName evidence="1">Methyltransferase domain-containing protein</fullName>
    </submittedName>
</protein>
<proteinExistence type="predicted"/>
<name>A0A844GS72_9CHRO</name>